<evidence type="ECO:0000313" key="2">
    <source>
        <dbReference type="EMBL" id="MFC5769289.1"/>
    </source>
</evidence>
<evidence type="ECO:0000313" key="3">
    <source>
        <dbReference type="Proteomes" id="UP001595974"/>
    </source>
</evidence>
<proteinExistence type="predicted"/>
<dbReference type="RefSeq" id="WP_096450400.1">
    <property type="nucleotide sequence ID" value="NZ_JBHSOG010000028.1"/>
</dbReference>
<comment type="caution">
    <text evidence="2">The sequence shown here is derived from an EMBL/GenBank/DDBJ whole genome shotgun (WGS) entry which is preliminary data.</text>
</comment>
<feature type="domain" description="DUF403" evidence="1">
    <location>
        <begin position="1"/>
        <end position="310"/>
    </location>
</feature>
<reference evidence="3" key="1">
    <citation type="journal article" date="2019" name="Int. J. Syst. Evol. Microbiol.">
        <title>The Global Catalogue of Microorganisms (GCM) 10K type strain sequencing project: providing services to taxonomists for standard genome sequencing and annotation.</title>
        <authorList>
            <consortium name="The Broad Institute Genomics Platform"/>
            <consortium name="The Broad Institute Genome Sequencing Center for Infectious Disease"/>
            <person name="Wu L."/>
            <person name="Ma J."/>
        </authorList>
    </citation>
    <scope>NUCLEOTIDE SEQUENCE [LARGE SCALE GENOMIC DNA]</scope>
    <source>
        <strain evidence="3">SHR3</strain>
    </source>
</reference>
<gene>
    <name evidence="2" type="ORF">ACFPTN_07870</name>
</gene>
<dbReference type="InterPro" id="IPR007296">
    <property type="entry name" value="DUF403"/>
</dbReference>
<organism evidence="2 3">
    <name type="scientific">Thauera sinica</name>
    <dbReference type="NCBI Taxonomy" id="2665146"/>
    <lineage>
        <taxon>Bacteria</taxon>
        <taxon>Pseudomonadati</taxon>
        <taxon>Pseudomonadota</taxon>
        <taxon>Betaproteobacteria</taxon>
        <taxon>Rhodocyclales</taxon>
        <taxon>Zoogloeaceae</taxon>
        <taxon>Thauera</taxon>
    </lineage>
</organism>
<dbReference type="PANTHER" id="PTHR34595">
    <property type="entry name" value="BLR5612 PROTEIN"/>
    <property type="match status" value="1"/>
</dbReference>
<sequence length="316" mass="35820">MLSRTADHLYWMARYTERAENTVRMIDVSYRMSMLPHAGGDDHGNWRAILDISELSAAYARTGRPLSPRDVIEFVLLDRDNLSSVWNCLRAARENAHAVRGKLTGEMWETTNATWLEIRDLTPERLHEMDLGAFFEWVKFRSHLLRGVTVGTMFHDDAFQFARLGTFLERADNTARLLDVKYHALMPAGEDAQGATDYYQWGSLLRSVSAFETYRQVYRDVITPHKVAELLMLNDAMPRSLHACLDEVVDILGQVANARSCETIRKAGALHASLHYGSMDDIFAVGLHESLEKFLACINKLGDRISNDFLVPVAIA</sequence>
<evidence type="ECO:0000259" key="1">
    <source>
        <dbReference type="Pfam" id="PF04168"/>
    </source>
</evidence>
<dbReference type="Proteomes" id="UP001595974">
    <property type="component" value="Unassembled WGS sequence"/>
</dbReference>
<name>A0ABW1AQD6_9RHOO</name>
<accession>A0ABW1AQD6</accession>
<dbReference type="InterPro" id="IPR051680">
    <property type="entry name" value="ATP-dep_Glu-Cys_Ligase-2"/>
</dbReference>
<keyword evidence="3" id="KW-1185">Reference proteome</keyword>
<protein>
    <submittedName>
        <fullName evidence="2">Alpha-E domain-containing protein</fullName>
    </submittedName>
</protein>
<dbReference type="Pfam" id="PF04168">
    <property type="entry name" value="Alpha-E"/>
    <property type="match status" value="1"/>
</dbReference>
<dbReference type="PANTHER" id="PTHR34595:SF7">
    <property type="entry name" value="SLL1039 PROTEIN"/>
    <property type="match status" value="1"/>
</dbReference>
<dbReference type="EMBL" id="JBHSOG010000028">
    <property type="protein sequence ID" value="MFC5769289.1"/>
    <property type="molecule type" value="Genomic_DNA"/>
</dbReference>